<sequence>MKSACCKVGILLTCLLLSLSTWSQTRKVSGKVQAEEDNKPLAGVNVLVKGKSSGTQTNVNGEFSIEASETDVLLLSYAGYESLEIPVGNASNLDISMKANASNLSEVVVTGYGTQSRRNLSGSVSTVNKKMMESVPRTNAATLLQGAVAGVRVQQNTGQPGASPTIVLRGGTNFGGSGAPLFIVDGVIVPSLFGINTEDIESIDVLKDAASLAIYGARAGNGVVLVTTKKGKKGRTQVSYTFRHANNYIRRNDLELLSPADYIIWNRIGLANRYALAQADGNTSEMNNTRNQLTGGWGFAMNSNFTRPNGLYSTQLVTDNNRQLLNDRQWNLLVDKNPFIAGQMDSILYRATSQRQLEDLILQKSTLQEHYVNFSGASETSNFALGIGTVKDIGIAIGSNLKRYNLNFNGGLNVNKDLKITTNIAAYHYKGNPTYLAGDEGIFQRFAGIAPTVRLTHDSSGAILPGVDGSNMGNPLYLKDKFIRNEQEQRFSGSINLEYNILNGLKFVSSASGFMRFTNFQNFNKLFQSGTFGAVNSARSASFSNVRTYQYSYNAFLKYGKSINKHDIDLLGGAEYFDYKSYLESGSGIGSAADNLMYLANSIFTETRASSGVGSWNRFASLIGRVNYNYDNRYLLNLNLRYDGTSQLTNDDSRYTWFPGVSFGWNVHNEKFLYDSKIGNIVSTLKPRISWGQNGTLASGDFGTVQQFVNLGLYNGVGGYGQTSFVNPDLRWEKTTTFNVGVDIGFLKDRFTLIADYFVKNVYDKLQGIAIPSWTGFSSYQTNLATLQNRGIELELKAAVIRPKKANGFSLDASANIYHVKSFTKKLLDNGLERNRQGAIRVWDAKKGSYEWVAGLQEGYRVGLDEIWAPIFDGLYRTQEDLNEKSNLANLFLPTRDKKVKQLGDARWRDIDGNDTLDNRDYVFVGRTLPKVMGGFSLAANWKGFSLFTQFDYALGFVIMNQIRMRGLSQVQGSQNSSVDVKNTWTPENPNAAYPRYMWANYGRNFETGAGSGTPAANFFEKGDYLAMREITLSYQVPPAILTKYLNNRVRGFKAYVAGSNLLYISKYSGTFPEVGGYDNGKYPLPRVVTFGLNITL</sequence>
<dbReference type="NCBIfam" id="TIGR04057">
    <property type="entry name" value="SusC_RagA_signa"/>
    <property type="match status" value="1"/>
</dbReference>
<evidence type="ECO:0000256" key="1">
    <source>
        <dbReference type="ARBA" id="ARBA00004571"/>
    </source>
</evidence>
<keyword evidence="11" id="KW-1185">Reference proteome</keyword>
<evidence type="ECO:0000256" key="2">
    <source>
        <dbReference type="ARBA" id="ARBA00022448"/>
    </source>
</evidence>
<evidence type="ECO:0000256" key="3">
    <source>
        <dbReference type="ARBA" id="ARBA00022452"/>
    </source>
</evidence>
<comment type="subcellular location">
    <subcellularLocation>
        <location evidence="1 7">Cell outer membrane</location>
        <topology evidence="1 7">Multi-pass membrane protein</topology>
    </subcellularLocation>
</comment>
<evidence type="ECO:0000259" key="9">
    <source>
        <dbReference type="Pfam" id="PF07715"/>
    </source>
</evidence>
<keyword evidence="4 7" id="KW-0812">Transmembrane</keyword>
<dbReference type="NCBIfam" id="TIGR04056">
    <property type="entry name" value="OMP_RagA_SusC"/>
    <property type="match status" value="1"/>
</dbReference>
<gene>
    <name evidence="10" type="ORF">BC349_04760</name>
</gene>
<dbReference type="InterPro" id="IPR037066">
    <property type="entry name" value="Plug_dom_sf"/>
</dbReference>
<dbReference type="SUPFAM" id="SSF49464">
    <property type="entry name" value="Carboxypeptidase regulatory domain-like"/>
    <property type="match status" value="1"/>
</dbReference>
<name>A0ABR7M5H2_9BACT</name>
<proteinExistence type="inferred from homology"/>
<dbReference type="Gene3D" id="2.60.40.1120">
    <property type="entry name" value="Carboxypeptidase-like, regulatory domain"/>
    <property type="match status" value="1"/>
</dbReference>
<reference evidence="10 11" key="1">
    <citation type="submission" date="2016-07" db="EMBL/GenBank/DDBJ databases">
        <title>Genome analysis of Flavihumibacter stibioxidans YS-17.</title>
        <authorList>
            <person name="Shi K."/>
            <person name="Han Y."/>
            <person name="Wang G."/>
        </authorList>
    </citation>
    <scope>NUCLEOTIDE SEQUENCE [LARGE SCALE GENOMIC DNA]</scope>
    <source>
        <strain evidence="10 11">YS-17</strain>
    </source>
</reference>
<evidence type="ECO:0000256" key="8">
    <source>
        <dbReference type="SAM" id="SignalP"/>
    </source>
</evidence>
<comment type="similarity">
    <text evidence="7">Belongs to the TonB-dependent receptor family.</text>
</comment>
<dbReference type="InterPro" id="IPR008969">
    <property type="entry name" value="CarboxyPept-like_regulatory"/>
</dbReference>
<keyword evidence="6 7" id="KW-0998">Cell outer membrane</keyword>
<feature type="chain" id="PRO_5046422472" evidence="8">
    <location>
        <begin position="24"/>
        <end position="1097"/>
    </location>
</feature>
<evidence type="ECO:0000313" key="11">
    <source>
        <dbReference type="Proteomes" id="UP000765802"/>
    </source>
</evidence>
<dbReference type="Gene3D" id="2.170.130.10">
    <property type="entry name" value="TonB-dependent receptor, plug domain"/>
    <property type="match status" value="1"/>
</dbReference>
<dbReference type="Proteomes" id="UP000765802">
    <property type="component" value="Unassembled WGS sequence"/>
</dbReference>
<organism evidence="10 11">
    <name type="scientific">Flavihumibacter stibioxidans</name>
    <dbReference type="NCBI Taxonomy" id="1834163"/>
    <lineage>
        <taxon>Bacteria</taxon>
        <taxon>Pseudomonadati</taxon>
        <taxon>Bacteroidota</taxon>
        <taxon>Chitinophagia</taxon>
        <taxon>Chitinophagales</taxon>
        <taxon>Chitinophagaceae</taxon>
        <taxon>Flavihumibacter</taxon>
    </lineage>
</organism>
<dbReference type="Gene3D" id="2.40.170.20">
    <property type="entry name" value="TonB-dependent receptor, beta-barrel domain"/>
    <property type="match status" value="1"/>
</dbReference>
<dbReference type="Pfam" id="PF13715">
    <property type="entry name" value="CarbopepD_reg_2"/>
    <property type="match status" value="1"/>
</dbReference>
<dbReference type="InterPro" id="IPR023996">
    <property type="entry name" value="TonB-dep_OMP_SusC/RagA"/>
</dbReference>
<feature type="domain" description="TonB-dependent receptor plug" evidence="9">
    <location>
        <begin position="117"/>
        <end position="223"/>
    </location>
</feature>
<evidence type="ECO:0000256" key="7">
    <source>
        <dbReference type="PROSITE-ProRule" id="PRU01360"/>
    </source>
</evidence>
<evidence type="ECO:0000256" key="5">
    <source>
        <dbReference type="ARBA" id="ARBA00023136"/>
    </source>
</evidence>
<dbReference type="InterPro" id="IPR012910">
    <property type="entry name" value="Plug_dom"/>
</dbReference>
<dbReference type="PROSITE" id="PS52016">
    <property type="entry name" value="TONB_DEPENDENT_REC_3"/>
    <property type="match status" value="1"/>
</dbReference>
<keyword evidence="3 7" id="KW-1134">Transmembrane beta strand</keyword>
<dbReference type="InterPro" id="IPR039426">
    <property type="entry name" value="TonB-dep_rcpt-like"/>
</dbReference>
<accession>A0ABR7M5H2</accession>
<evidence type="ECO:0000256" key="4">
    <source>
        <dbReference type="ARBA" id="ARBA00022692"/>
    </source>
</evidence>
<feature type="signal peptide" evidence="8">
    <location>
        <begin position="1"/>
        <end position="23"/>
    </location>
</feature>
<evidence type="ECO:0000256" key="6">
    <source>
        <dbReference type="ARBA" id="ARBA00023237"/>
    </source>
</evidence>
<protein>
    <submittedName>
        <fullName evidence="10">SusC/RagA family TonB-linked outer membrane protein</fullName>
    </submittedName>
</protein>
<dbReference type="Pfam" id="PF07715">
    <property type="entry name" value="Plug"/>
    <property type="match status" value="1"/>
</dbReference>
<dbReference type="SUPFAM" id="SSF56935">
    <property type="entry name" value="Porins"/>
    <property type="match status" value="1"/>
</dbReference>
<dbReference type="InterPro" id="IPR023997">
    <property type="entry name" value="TonB-dep_OMP_SusC/RagA_CS"/>
</dbReference>
<keyword evidence="5 7" id="KW-0472">Membrane</keyword>
<dbReference type="RefSeq" id="WP_187255581.1">
    <property type="nucleotide sequence ID" value="NZ_JBHULF010000006.1"/>
</dbReference>
<dbReference type="InterPro" id="IPR036942">
    <property type="entry name" value="Beta-barrel_TonB_sf"/>
</dbReference>
<dbReference type="EMBL" id="MBUA01000001">
    <property type="protein sequence ID" value="MBC6490263.1"/>
    <property type="molecule type" value="Genomic_DNA"/>
</dbReference>
<keyword evidence="2 7" id="KW-0813">Transport</keyword>
<evidence type="ECO:0000313" key="10">
    <source>
        <dbReference type="EMBL" id="MBC6490263.1"/>
    </source>
</evidence>
<keyword evidence="8" id="KW-0732">Signal</keyword>
<comment type="caution">
    <text evidence="10">The sequence shown here is derived from an EMBL/GenBank/DDBJ whole genome shotgun (WGS) entry which is preliminary data.</text>
</comment>